<proteinExistence type="predicted"/>
<gene>
    <name evidence="5" type="ORF">JAY77_17235</name>
</gene>
<dbReference type="InterPro" id="IPR032783">
    <property type="entry name" value="AraC_lig"/>
</dbReference>
<evidence type="ECO:0000313" key="6">
    <source>
        <dbReference type="Proteomes" id="UP000886674"/>
    </source>
</evidence>
<dbReference type="InterPro" id="IPR009057">
    <property type="entry name" value="Homeodomain-like_sf"/>
</dbReference>
<evidence type="ECO:0000259" key="4">
    <source>
        <dbReference type="PROSITE" id="PS01124"/>
    </source>
</evidence>
<dbReference type="InterPro" id="IPR018060">
    <property type="entry name" value="HTH_AraC"/>
</dbReference>
<dbReference type="SMART" id="SM00342">
    <property type="entry name" value="HTH_ARAC"/>
    <property type="match status" value="1"/>
</dbReference>
<evidence type="ECO:0000256" key="2">
    <source>
        <dbReference type="ARBA" id="ARBA00023125"/>
    </source>
</evidence>
<dbReference type="PANTHER" id="PTHR46796:SF7">
    <property type="entry name" value="ARAC FAMILY TRANSCRIPTIONAL REGULATOR"/>
    <property type="match status" value="1"/>
</dbReference>
<accession>A0A9E4NN56</accession>
<dbReference type="GO" id="GO:0003700">
    <property type="term" value="F:DNA-binding transcription factor activity"/>
    <property type="evidence" value="ECO:0007669"/>
    <property type="project" value="InterPro"/>
</dbReference>
<evidence type="ECO:0000313" key="5">
    <source>
        <dbReference type="EMBL" id="MCG7979874.1"/>
    </source>
</evidence>
<dbReference type="Pfam" id="PF12852">
    <property type="entry name" value="Cupin_6"/>
    <property type="match status" value="1"/>
</dbReference>
<keyword evidence="2" id="KW-0238">DNA-binding</keyword>
<dbReference type="InterPro" id="IPR050204">
    <property type="entry name" value="AraC_XylS_family_regulators"/>
</dbReference>
<dbReference type="SUPFAM" id="SSF46689">
    <property type="entry name" value="Homeodomain-like"/>
    <property type="match status" value="2"/>
</dbReference>
<feature type="domain" description="HTH araC/xylS-type" evidence="4">
    <location>
        <begin position="196"/>
        <end position="294"/>
    </location>
</feature>
<dbReference type="GO" id="GO:0043565">
    <property type="term" value="F:sequence-specific DNA binding"/>
    <property type="evidence" value="ECO:0007669"/>
    <property type="project" value="InterPro"/>
</dbReference>
<keyword evidence="1" id="KW-0805">Transcription regulation</keyword>
<dbReference type="Gene3D" id="1.10.10.60">
    <property type="entry name" value="Homeodomain-like"/>
    <property type="match status" value="2"/>
</dbReference>
<keyword evidence="3" id="KW-0804">Transcription</keyword>
<dbReference type="PANTHER" id="PTHR46796">
    <property type="entry name" value="HTH-TYPE TRANSCRIPTIONAL ACTIVATOR RHAS-RELATED"/>
    <property type="match status" value="1"/>
</dbReference>
<comment type="caution">
    <text evidence="5">The sequence shown here is derived from an EMBL/GenBank/DDBJ whole genome shotgun (WGS) entry which is preliminary data.</text>
</comment>
<reference evidence="5" key="1">
    <citation type="journal article" date="2021" name="Proc. Natl. Acad. Sci. U.S.A.">
        <title>Global biogeography of chemosynthetic symbionts reveals both localized and globally distributed symbiont groups. .</title>
        <authorList>
            <person name="Osvatic J.T."/>
            <person name="Wilkins L.G.E."/>
            <person name="Leibrecht L."/>
            <person name="Leray M."/>
            <person name="Zauner S."/>
            <person name="Polzin J."/>
            <person name="Camacho Y."/>
            <person name="Gros O."/>
            <person name="van Gils J.A."/>
            <person name="Eisen J.A."/>
            <person name="Petersen J.M."/>
            <person name="Yuen B."/>
        </authorList>
    </citation>
    <scope>NUCLEOTIDE SEQUENCE</scope>
    <source>
        <strain evidence="5">MAGclacostrist055</strain>
    </source>
</reference>
<evidence type="ECO:0000256" key="3">
    <source>
        <dbReference type="ARBA" id="ARBA00023163"/>
    </source>
</evidence>
<dbReference type="Proteomes" id="UP000886674">
    <property type="component" value="Unassembled WGS sequence"/>
</dbReference>
<dbReference type="AlphaFoldDB" id="A0A9E4NN56"/>
<sequence>MDVLSEILQSLHLKASVFLHACFRGDWAVDTSGQRRATFHLVASGGCWLHMPDREEPIALAGDDLIVFPHDAQHTISNSQLPIAEDFPRNQLPDESSTGPGVTLICGYFDFDRDSWNPLVDALPAVMIIRNDGTTGVPFSHSLRQLLIHEIEATQLGGALVIDKLSEVMFINTIRHYLKNSSHVGFIAALADEKIGKTLSRIHESPSHNWNVERLAQVAGMSRSAFSGRFNHLVGLSPMHYLSRWRMTQAHQLFQTRNHSVTQVAALSGYQSEAAFAKAFKRQFGYGPGVARKNKPPNQTETGS</sequence>
<dbReference type="PROSITE" id="PS01124">
    <property type="entry name" value="HTH_ARAC_FAMILY_2"/>
    <property type="match status" value="1"/>
</dbReference>
<evidence type="ECO:0000256" key="1">
    <source>
        <dbReference type="ARBA" id="ARBA00023015"/>
    </source>
</evidence>
<protein>
    <submittedName>
        <fullName evidence="5">AraC family transcriptional regulator</fullName>
    </submittedName>
</protein>
<dbReference type="Pfam" id="PF12833">
    <property type="entry name" value="HTH_18"/>
    <property type="match status" value="1"/>
</dbReference>
<name>A0A9E4NN56_9GAMM</name>
<organism evidence="5 6">
    <name type="scientific">Candidatus Thiodiazotropha taylori</name>
    <dbReference type="NCBI Taxonomy" id="2792791"/>
    <lineage>
        <taxon>Bacteria</taxon>
        <taxon>Pseudomonadati</taxon>
        <taxon>Pseudomonadota</taxon>
        <taxon>Gammaproteobacteria</taxon>
        <taxon>Chromatiales</taxon>
        <taxon>Sedimenticolaceae</taxon>
        <taxon>Candidatus Thiodiazotropha</taxon>
    </lineage>
</organism>
<dbReference type="EMBL" id="JAEPCR010000091">
    <property type="protein sequence ID" value="MCG7979874.1"/>
    <property type="molecule type" value="Genomic_DNA"/>
</dbReference>